<gene>
    <name evidence="2" type="ORF">IPN75_05020</name>
</gene>
<feature type="signal peptide" evidence="1">
    <location>
        <begin position="1"/>
        <end position="21"/>
    </location>
</feature>
<dbReference type="Proteomes" id="UP000808146">
    <property type="component" value="Unassembled WGS sequence"/>
</dbReference>
<protein>
    <submittedName>
        <fullName evidence="2">Uncharacterized protein</fullName>
    </submittedName>
</protein>
<organism evidence="2 3">
    <name type="scientific">Candidatus Dechloromonas phosphorivorans</name>
    <dbReference type="NCBI Taxonomy" id="2899244"/>
    <lineage>
        <taxon>Bacteria</taxon>
        <taxon>Pseudomonadati</taxon>
        <taxon>Pseudomonadota</taxon>
        <taxon>Betaproteobacteria</taxon>
        <taxon>Rhodocyclales</taxon>
        <taxon>Azonexaceae</taxon>
        <taxon>Dechloromonas</taxon>
    </lineage>
</organism>
<reference evidence="2" key="1">
    <citation type="submission" date="2020-10" db="EMBL/GenBank/DDBJ databases">
        <title>Connecting structure to function with the recovery of over 1000 high-quality activated sludge metagenome-assembled genomes encoding full-length rRNA genes using long-read sequencing.</title>
        <authorList>
            <person name="Singleton C.M."/>
            <person name="Petriglieri F."/>
            <person name="Kristensen J.M."/>
            <person name="Kirkegaard R.H."/>
            <person name="Michaelsen T.Y."/>
            <person name="Andersen M.H."/>
            <person name="Karst S.M."/>
            <person name="Dueholm M.S."/>
            <person name="Nielsen P.H."/>
            <person name="Albertsen M."/>
        </authorList>
    </citation>
    <scope>NUCLEOTIDE SEQUENCE</scope>
    <source>
        <strain evidence="2">OdNE_18-Q3-R46-58_BAT3C.305</strain>
    </source>
</reference>
<feature type="chain" id="PRO_5039482509" evidence="1">
    <location>
        <begin position="22"/>
        <end position="210"/>
    </location>
</feature>
<accession>A0A9D7LLH6</accession>
<comment type="caution">
    <text evidence="2">The sequence shown here is derived from an EMBL/GenBank/DDBJ whole genome shotgun (WGS) entry which is preliminary data.</text>
</comment>
<proteinExistence type="predicted"/>
<keyword evidence="1" id="KW-0732">Signal</keyword>
<dbReference type="AlphaFoldDB" id="A0A9D7LLH6"/>
<name>A0A9D7LLH6_9RHOO</name>
<evidence type="ECO:0000256" key="1">
    <source>
        <dbReference type="SAM" id="SignalP"/>
    </source>
</evidence>
<evidence type="ECO:0000313" key="2">
    <source>
        <dbReference type="EMBL" id="MBK8889786.1"/>
    </source>
</evidence>
<sequence>MTFRCSLAVICAALCASGLQAEEAKHAQNTPKLAYGQLMKHADKLVFSPCRDRSYAMMEDVSPDRSVTRALDSVGLDVGKKLYVELMAVVDGGMIRASGLNQARTEGRCQLPGGSEESWRAAGNEPGWLLAVGKEVIVVKRQGKADVSVTAVPPRSEGTATHFDTATGGNRLAVTFEKLLCHDTMADSVFGWTATVNLNGQTLKGCAWQR</sequence>
<dbReference type="EMBL" id="JADKBR010000003">
    <property type="protein sequence ID" value="MBK8889786.1"/>
    <property type="molecule type" value="Genomic_DNA"/>
</dbReference>
<evidence type="ECO:0000313" key="3">
    <source>
        <dbReference type="Proteomes" id="UP000808146"/>
    </source>
</evidence>